<dbReference type="AlphaFoldDB" id="A0A934R028"/>
<protein>
    <submittedName>
        <fullName evidence="2">Uncharacterized protein</fullName>
    </submittedName>
</protein>
<dbReference type="RefSeq" id="WP_200349229.1">
    <property type="nucleotide sequence ID" value="NZ_BAABHZ010000005.1"/>
</dbReference>
<keyword evidence="3" id="KW-1185">Reference proteome</keyword>
<dbReference type="Proteomes" id="UP000600139">
    <property type="component" value="Unassembled WGS sequence"/>
</dbReference>
<organism evidence="2 3">
    <name type="scientific">Luteolibacter yonseiensis</name>
    <dbReference type="NCBI Taxonomy" id="1144680"/>
    <lineage>
        <taxon>Bacteria</taxon>
        <taxon>Pseudomonadati</taxon>
        <taxon>Verrucomicrobiota</taxon>
        <taxon>Verrucomicrobiia</taxon>
        <taxon>Verrucomicrobiales</taxon>
        <taxon>Verrucomicrobiaceae</taxon>
        <taxon>Luteolibacter</taxon>
    </lineage>
</organism>
<comment type="caution">
    <text evidence="2">The sequence shown here is derived from an EMBL/GenBank/DDBJ whole genome shotgun (WGS) entry which is preliminary data.</text>
</comment>
<keyword evidence="1" id="KW-0812">Transmembrane</keyword>
<evidence type="ECO:0000256" key="1">
    <source>
        <dbReference type="SAM" id="Phobius"/>
    </source>
</evidence>
<feature type="transmembrane region" description="Helical" evidence="1">
    <location>
        <begin position="54"/>
        <end position="71"/>
    </location>
</feature>
<keyword evidence="1" id="KW-1133">Transmembrane helix</keyword>
<evidence type="ECO:0000313" key="2">
    <source>
        <dbReference type="EMBL" id="MBK1814259.1"/>
    </source>
</evidence>
<proteinExistence type="predicted"/>
<keyword evidence="1" id="KW-0472">Membrane</keyword>
<dbReference type="EMBL" id="JAENIK010000002">
    <property type="protein sequence ID" value="MBK1814259.1"/>
    <property type="molecule type" value="Genomic_DNA"/>
</dbReference>
<name>A0A934R028_9BACT</name>
<feature type="transmembrane region" description="Helical" evidence="1">
    <location>
        <begin position="20"/>
        <end position="42"/>
    </location>
</feature>
<reference evidence="2" key="1">
    <citation type="submission" date="2021-01" db="EMBL/GenBank/DDBJ databases">
        <title>Modified the classification status of verrucomicrobia.</title>
        <authorList>
            <person name="Feng X."/>
        </authorList>
    </citation>
    <scope>NUCLEOTIDE SEQUENCE</scope>
    <source>
        <strain evidence="2">JCM 18052</strain>
    </source>
</reference>
<accession>A0A934R028</accession>
<gene>
    <name evidence="2" type="ORF">JIN84_01380</name>
</gene>
<evidence type="ECO:0000313" key="3">
    <source>
        <dbReference type="Proteomes" id="UP000600139"/>
    </source>
</evidence>
<sequence length="160" mass="17525">MTVGIQAPEKELRFTRSGQAIVFSITAAVLTAVGVTLLASAWYRDINPLLPHPAWALVPFAFAIFMAHTAVRLTKHAYLILTPLGIEIFPFFRPADGMRLVTWQEIHTAEVDGRTKRLTLHHDAGKTSGIHLSLSPIRADRRTLLAKAVLGRVSPPGNNG</sequence>